<dbReference type="Gene3D" id="3.90.79.10">
    <property type="entry name" value="Nucleoside Triphosphate Pyrophosphohydrolase"/>
    <property type="match status" value="1"/>
</dbReference>
<evidence type="ECO:0000256" key="1">
    <source>
        <dbReference type="ARBA" id="ARBA00001946"/>
    </source>
</evidence>
<dbReference type="SUPFAM" id="SSF55811">
    <property type="entry name" value="Nudix"/>
    <property type="match status" value="1"/>
</dbReference>
<dbReference type="PROSITE" id="PS00893">
    <property type="entry name" value="NUDIX_BOX"/>
    <property type="match status" value="1"/>
</dbReference>
<comment type="caution">
    <text evidence="4">The sequence shown here is derived from an EMBL/GenBank/DDBJ whole genome shotgun (WGS) entry which is preliminary data.</text>
</comment>
<dbReference type="InterPro" id="IPR015797">
    <property type="entry name" value="NUDIX_hydrolase-like_dom_sf"/>
</dbReference>
<dbReference type="Pfam" id="PF00293">
    <property type="entry name" value="NUDIX"/>
    <property type="match status" value="1"/>
</dbReference>
<dbReference type="Proteomes" id="UP001232536">
    <property type="component" value="Unassembled WGS sequence"/>
</dbReference>
<keyword evidence="2" id="KW-0378">Hydrolase</keyword>
<dbReference type="PANTHER" id="PTHR43046:SF16">
    <property type="entry name" value="ADP-RIBOSE PYROPHOSPHATASE YJHB-RELATED"/>
    <property type="match status" value="1"/>
</dbReference>
<evidence type="ECO:0000313" key="4">
    <source>
        <dbReference type="EMBL" id="MDO8106829.1"/>
    </source>
</evidence>
<dbReference type="PANTHER" id="PTHR43046">
    <property type="entry name" value="GDP-MANNOSE MANNOSYL HYDROLASE"/>
    <property type="match status" value="1"/>
</dbReference>
<feature type="domain" description="Nudix hydrolase" evidence="3">
    <location>
        <begin position="5"/>
        <end position="140"/>
    </location>
</feature>
<name>A0ABT9D7K3_9CELL</name>
<protein>
    <submittedName>
        <fullName evidence="4">NUDIX domain-containing protein</fullName>
    </submittedName>
</protein>
<dbReference type="InterPro" id="IPR020084">
    <property type="entry name" value="NUDIX_hydrolase_CS"/>
</dbReference>
<evidence type="ECO:0000256" key="2">
    <source>
        <dbReference type="ARBA" id="ARBA00022801"/>
    </source>
</evidence>
<dbReference type="InterPro" id="IPR000086">
    <property type="entry name" value="NUDIX_hydrolase_dom"/>
</dbReference>
<sequence>MLESRTRLVAAAYLVLRRGDEVLLQLRQGTGYRDGHWALLAGHVERDESVLDAAVREAAEEAGVTVTVEDLEPLTTVHRFEVDGPPIEQRVDFFFAAHTWSGEPGVREPHRTADMRWFSLDELPEPVVPHELEVLRALATGKVPAVLAIRMDDPEEHY</sequence>
<proteinExistence type="predicted"/>
<keyword evidence="5" id="KW-1185">Reference proteome</keyword>
<dbReference type="PROSITE" id="PS51462">
    <property type="entry name" value="NUDIX"/>
    <property type="match status" value="1"/>
</dbReference>
<comment type="cofactor">
    <cofactor evidence="1">
        <name>Mg(2+)</name>
        <dbReference type="ChEBI" id="CHEBI:18420"/>
    </cofactor>
</comment>
<evidence type="ECO:0000313" key="5">
    <source>
        <dbReference type="Proteomes" id="UP001232536"/>
    </source>
</evidence>
<dbReference type="EMBL" id="JAUQYP010000001">
    <property type="protein sequence ID" value="MDO8106829.1"/>
    <property type="molecule type" value="Genomic_DNA"/>
</dbReference>
<accession>A0ABT9D7K3</accession>
<reference evidence="4 5" key="1">
    <citation type="submission" date="2023-07" db="EMBL/GenBank/DDBJ databases">
        <title>Description of novel actinomycetes strains, isolated from tidal flat sediment.</title>
        <authorList>
            <person name="Lu C."/>
        </authorList>
    </citation>
    <scope>NUCLEOTIDE SEQUENCE [LARGE SCALE GENOMIC DNA]</scope>
    <source>
        <strain evidence="4 5">SYSU T00b441</strain>
    </source>
</reference>
<organism evidence="4 5">
    <name type="scientific">Actinotalea lenta</name>
    <dbReference type="NCBI Taxonomy" id="3064654"/>
    <lineage>
        <taxon>Bacteria</taxon>
        <taxon>Bacillati</taxon>
        <taxon>Actinomycetota</taxon>
        <taxon>Actinomycetes</taxon>
        <taxon>Micrococcales</taxon>
        <taxon>Cellulomonadaceae</taxon>
        <taxon>Actinotalea</taxon>
    </lineage>
</organism>
<dbReference type="RefSeq" id="WP_304600471.1">
    <property type="nucleotide sequence ID" value="NZ_JAUQYO010000001.1"/>
</dbReference>
<evidence type="ECO:0000259" key="3">
    <source>
        <dbReference type="PROSITE" id="PS51462"/>
    </source>
</evidence>
<gene>
    <name evidence="4" type="ORF">Q6348_06415</name>
</gene>